<dbReference type="EMBL" id="CP051680">
    <property type="protein sequence ID" value="QJD83861.1"/>
    <property type="molecule type" value="Genomic_DNA"/>
</dbReference>
<dbReference type="AlphaFoldDB" id="A0A7Z2VIH7"/>
<gene>
    <name evidence="2" type="ORF">HH215_12155</name>
</gene>
<dbReference type="RefSeq" id="WP_169280148.1">
    <property type="nucleotide sequence ID" value="NZ_CP051680.1"/>
</dbReference>
<proteinExistence type="predicted"/>
<dbReference type="SUPFAM" id="SSF46785">
    <property type="entry name" value="Winged helix' DNA-binding domain"/>
    <property type="match status" value="1"/>
</dbReference>
<name>A0A7Z2VIH7_9BACL</name>
<evidence type="ECO:0000313" key="3">
    <source>
        <dbReference type="Proteomes" id="UP000502248"/>
    </source>
</evidence>
<dbReference type="InterPro" id="IPR005149">
    <property type="entry name" value="Tscrpt_reg_PadR_N"/>
</dbReference>
<dbReference type="KEGG" id="cheb:HH215_12155"/>
<dbReference type="Gene3D" id="1.10.10.10">
    <property type="entry name" value="Winged helix-like DNA-binding domain superfamily/Winged helix DNA-binding domain"/>
    <property type="match status" value="1"/>
</dbReference>
<dbReference type="InterPro" id="IPR036390">
    <property type="entry name" value="WH_DNA-bd_sf"/>
</dbReference>
<organism evidence="2 3">
    <name type="scientific">Cohnella herbarum</name>
    <dbReference type="NCBI Taxonomy" id="2728023"/>
    <lineage>
        <taxon>Bacteria</taxon>
        <taxon>Bacillati</taxon>
        <taxon>Bacillota</taxon>
        <taxon>Bacilli</taxon>
        <taxon>Bacillales</taxon>
        <taxon>Paenibacillaceae</taxon>
        <taxon>Cohnella</taxon>
    </lineage>
</organism>
<dbReference type="Pfam" id="PF03551">
    <property type="entry name" value="PadR"/>
    <property type="match status" value="1"/>
</dbReference>
<keyword evidence="3" id="KW-1185">Reference proteome</keyword>
<evidence type="ECO:0000313" key="2">
    <source>
        <dbReference type="EMBL" id="QJD83861.1"/>
    </source>
</evidence>
<protein>
    <submittedName>
        <fullName evidence="2">PadR family transcriptional regulator</fullName>
    </submittedName>
</protein>
<sequence length="187" mass="21409">MEFVILGLLMIRSLSQYDIKKILQRKVSPFYSASLGSIQAALKKLEEGFQVEWSEAAQQGRRKKLYTVNDSGKRHFMNWMLSPIAPSRLEQEMTTRLFFLGLMTPEERLVIVNAIVAELESSLEEFDAASLEAAKITVPDHLRQIAAYQIKTLEFGIHLHRCMLDWFSQFKIELEGSSDGGEENRIP</sequence>
<accession>A0A7Z2VIH7</accession>
<dbReference type="Proteomes" id="UP000502248">
    <property type="component" value="Chromosome"/>
</dbReference>
<evidence type="ECO:0000259" key="1">
    <source>
        <dbReference type="Pfam" id="PF03551"/>
    </source>
</evidence>
<dbReference type="InterPro" id="IPR036388">
    <property type="entry name" value="WH-like_DNA-bd_sf"/>
</dbReference>
<reference evidence="2 3" key="1">
    <citation type="submission" date="2020-04" db="EMBL/GenBank/DDBJ databases">
        <title>Genome sequencing of novel species.</title>
        <authorList>
            <person name="Heo J."/>
            <person name="Kim S.-J."/>
            <person name="Kim J.-S."/>
            <person name="Hong S.-B."/>
            <person name="Kwon S.-W."/>
        </authorList>
    </citation>
    <scope>NUCLEOTIDE SEQUENCE [LARGE SCALE GENOMIC DNA]</scope>
    <source>
        <strain evidence="2 3">MFER-1</strain>
    </source>
</reference>
<feature type="domain" description="Transcription regulator PadR N-terminal" evidence="1">
    <location>
        <begin position="5"/>
        <end position="76"/>
    </location>
</feature>